<organism evidence="1 2">
    <name type="scientific">Nesidiocoris tenuis</name>
    <dbReference type="NCBI Taxonomy" id="355587"/>
    <lineage>
        <taxon>Eukaryota</taxon>
        <taxon>Metazoa</taxon>
        <taxon>Ecdysozoa</taxon>
        <taxon>Arthropoda</taxon>
        <taxon>Hexapoda</taxon>
        <taxon>Insecta</taxon>
        <taxon>Pterygota</taxon>
        <taxon>Neoptera</taxon>
        <taxon>Paraneoptera</taxon>
        <taxon>Hemiptera</taxon>
        <taxon>Heteroptera</taxon>
        <taxon>Panheteroptera</taxon>
        <taxon>Cimicomorpha</taxon>
        <taxon>Miridae</taxon>
        <taxon>Dicyphina</taxon>
        <taxon>Nesidiocoris</taxon>
    </lineage>
</organism>
<sequence length="110" mass="12434">MCLKLLQTRLKKRKTRKRRRESNSVKTQRRSCSFWAFLNTDWEDKVLLGGWGENLQEPLGGRTGEGSALGLSEKDWNMETRKLMGKAPGWLGDASAAGWLGKNLQARGAR</sequence>
<proteinExistence type="predicted"/>
<dbReference type="EMBL" id="AP028922">
    <property type="protein sequence ID" value="BET02566.1"/>
    <property type="molecule type" value="Genomic_DNA"/>
</dbReference>
<protein>
    <submittedName>
        <fullName evidence="1">Uncharacterized protein</fullName>
    </submittedName>
</protein>
<evidence type="ECO:0000313" key="2">
    <source>
        <dbReference type="Proteomes" id="UP001307889"/>
    </source>
</evidence>
<name>A0ABN7BDW4_9HEMI</name>
<evidence type="ECO:0000313" key="1">
    <source>
        <dbReference type="EMBL" id="BET02566.1"/>
    </source>
</evidence>
<accession>A0ABN7BDW4</accession>
<dbReference type="Proteomes" id="UP001307889">
    <property type="component" value="Chromosome 14"/>
</dbReference>
<reference evidence="1 2" key="1">
    <citation type="submission" date="2023-09" db="EMBL/GenBank/DDBJ databases">
        <title>Nesidiocoris tenuis whole genome shotgun sequence.</title>
        <authorList>
            <person name="Shibata T."/>
            <person name="Shimoda M."/>
            <person name="Kobayashi T."/>
            <person name="Uehara T."/>
        </authorList>
    </citation>
    <scope>NUCLEOTIDE SEQUENCE [LARGE SCALE GENOMIC DNA]</scope>
    <source>
        <strain evidence="1 2">Japan</strain>
    </source>
</reference>
<keyword evidence="2" id="KW-1185">Reference proteome</keyword>
<gene>
    <name evidence="1" type="ORF">NTJ_15384</name>
</gene>